<gene>
    <name evidence="1" type="ORF">K040078D81_20930</name>
</gene>
<dbReference type="Proteomes" id="UP001600943">
    <property type="component" value="Unassembled WGS sequence"/>
</dbReference>
<dbReference type="RefSeq" id="WP_195659660.1">
    <property type="nucleotide sequence ID" value="NZ_BAABYW010000001.1"/>
</dbReference>
<dbReference type="EMBL" id="BAABYW010000001">
    <property type="protein sequence ID" value="GAA6407976.1"/>
    <property type="molecule type" value="Genomic_DNA"/>
</dbReference>
<organism evidence="1 2">
    <name type="scientific">Blautia hominis</name>
    <dbReference type="NCBI Taxonomy" id="2025493"/>
    <lineage>
        <taxon>Bacteria</taxon>
        <taxon>Bacillati</taxon>
        <taxon>Bacillota</taxon>
        <taxon>Clostridia</taxon>
        <taxon>Lachnospirales</taxon>
        <taxon>Lachnospiraceae</taxon>
        <taxon>Blautia</taxon>
    </lineage>
</organism>
<name>A0ABQ0B942_9FIRM</name>
<evidence type="ECO:0000313" key="1">
    <source>
        <dbReference type="EMBL" id="GAA6407976.1"/>
    </source>
</evidence>
<sequence>MYLKDMVGKLAIRTAEAFNPEPFPPVHLNFGFPVFSPKPGSTRKYMDEPVKIINVKEDQVVIEEHGERKLLERRYIDNHWVDYDKFLHPEKEEQEKLEDMAKEIKAAAEPLRRFLEKYYDPTVEVVVDTGVVTVKRGEYMTIFQKEEVPEENE</sequence>
<protein>
    <submittedName>
        <fullName evidence="1">Uncharacterized protein</fullName>
    </submittedName>
</protein>
<keyword evidence="2" id="KW-1185">Reference proteome</keyword>
<accession>A0ABQ0B942</accession>
<comment type="caution">
    <text evidence="1">The sequence shown here is derived from an EMBL/GenBank/DDBJ whole genome shotgun (WGS) entry which is preliminary data.</text>
</comment>
<reference evidence="1 2" key="1">
    <citation type="submission" date="2024-04" db="EMBL/GenBank/DDBJ databases">
        <title>Defined microbial consortia suppress multidrug-resistant proinflammatory Enterobacteriaceae via ecological control.</title>
        <authorList>
            <person name="Furuichi M."/>
            <person name="Kawaguchi T."/>
            <person name="Pust M."/>
            <person name="Yasuma K."/>
            <person name="Plichta D."/>
            <person name="Hasegawa N."/>
            <person name="Ohya T."/>
            <person name="Bhattarai S."/>
            <person name="Sasajima S."/>
            <person name="Aoto Y."/>
            <person name="Tuganbaev T."/>
            <person name="Yaginuma M."/>
            <person name="Ueda M."/>
            <person name="Okahashi N."/>
            <person name="Amafuji K."/>
            <person name="Kiridooshi Y."/>
            <person name="Sugita K."/>
            <person name="Strazar M."/>
            <person name="Skelly A."/>
            <person name="Suda W."/>
            <person name="Hattori M."/>
            <person name="Nakamoto N."/>
            <person name="Caballero S."/>
            <person name="Norman J."/>
            <person name="Olle B."/>
            <person name="Tanoue T."/>
            <person name="Arita M."/>
            <person name="Bucci V."/>
            <person name="Atarashi K."/>
            <person name="Xavier R."/>
            <person name="Honda K."/>
        </authorList>
    </citation>
    <scope>NUCLEOTIDE SEQUENCE [LARGE SCALE GENOMIC DNA]</scope>
    <source>
        <strain evidence="2">k04-0078-D8-1</strain>
    </source>
</reference>
<proteinExistence type="predicted"/>
<evidence type="ECO:0000313" key="2">
    <source>
        <dbReference type="Proteomes" id="UP001600943"/>
    </source>
</evidence>